<name>A0AAQ4FLH9_AMBAM</name>
<keyword evidence="2" id="KW-1185">Reference proteome</keyword>
<dbReference type="InterPro" id="IPR042089">
    <property type="entry name" value="Peptidase_M13_dom_2"/>
</dbReference>
<dbReference type="SUPFAM" id="SSF55486">
    <property type="entry name" value="Metalloproteases ('zincins'), catalytic domain"/>
    <property type="match status" value="1"/>
</dbReference>
<protein>
    <submittedName>
        <fullName evidence="1">Uncharacterized protein</fullName>
    </submittedName>
</protein>
<accession>A0AAQ4FLH9</accession>
<dbReference type="InterPro" id="IPR024079">
    <property type="entry name" value="MetalloPept_cat_dom_sf"/>
</dbReference>
<proteinExistence type="predicted"/>
<dbReference type="EMBL" id="JARKHS020001613">
    <property type="protein sequence ID" value="KAK8787643.1"/>
    <property type="molecule type" value="Genomic_DNA"/>
</dbReference>
<dbReference type="Proteomes" id="UP001321473">
    <property type="component" value="Unassembled WGS sequence"/>
</dbReference>
<dbReference type="Gene3D" id="1.10.1380.10">
    <property type="entry name" value="Neutral endopeptidase , domain2"/>
    <property type="match status" value="1"/>
</dbReference>
<organism evidence="1 2">
    <name type="scientific">Amblyomma americanum</name>
    <name type="common">Lone star tick</name>
    <dbReference type="NCBI Taxonomy" id="6943"/>
    <lineage>
        <taxon>Eukaryota</taxon>
        <taxon>Metazoa</taxon>
        <taxon>Ecdysozoa</taxon>
        <taxon>Arthropoda</taxon>
        <taxon>Chelicerata</taxon>
        <taxon>Arachnida</taxon>
        <taxon>Acari</taxon>
        <taxon>Parasitiformes</taxon>
        <taxon>Ixodida</taxon>
        <taxon>Ixodoidea</taxon>
        <taxon>Ixodidae</taxon>
        <taxon>Amblyomminae</taxon>
        <taxon>Amblyomma</taxon>
    </lineage>
</organism>
<comment type="caution">
    <text evidence="1">The sequence shown here is derived from an EMBL/GenBank/DDBJ whole genome shotgun (WGS) entry which is preliminary data.</text>
</comment>
<dbReference type="GO" id="GO:0008237">
    <property type="term" value="F:metallopeptidase activity"/>
    <property type="evidence" value="ECO:0007669"/>
    <property type="project" value="InterPro"/>
</dbReference>
<dbReference type="Gene3D" id="3.40.390.10">
    <property type="entry name" value="Collagenase (Catalytic Domain)"/>
    <property type="match status" value="1"/>
</dbReference>
<sequence>MESNIFFPPGARAAVRAVIACLDRSSENANDSLSALLEFLEERTREARAATAPPSVAALVEEVAYYAVNWMLPLLFNTALVAAHDAPRGRALVLFPSDLVTIWLKIVTEQRTHGTYDSLWKYLSRATSSHGTHFDLDAGADIAEDVLSTLDSIEFEAEVSVVVTVGKLGAALGLPPGEDLVKGFRRAFPVSPAIDVDDVVFVSHRKILGILASLITVHGARPLTEFVRWWVLLVVGFLSDSTFIREHADVREVSEVMTLVCTTETEATHGLALNTAHKERLDEDQLGSLRKALDNVKSTLVLSIDHLSYMSDRAKETMSDQLKDVRAELLGDVNAMRQDNGSVTLFGDLPDVEWPFLRYWVSARTRIRSLDSGVRYRLPYLQRRTVPATLVRYEPFSRRVVVSAAALAAPYYYAQGTKAMFYGGIGFLYAKALLQAIDYPPAVLKQCGPSGRLLRDEFPDMAAMEAAHAALQRDNDHYRLPKMETLDTDHVFFMTLCFGSCRASGKSRFSHSCNRAVMRSRMFAHVLRCQSQANLCHYF</sequence>
<gene>
    <name evidence="1" type="ORF">V5799_022575</name>
</gene>
<dbReference type="AlphaFoldDB" id="A0AAQ4FLH9"/>
<reference evidence="1 2" key="1">
    <citation type="journal article" date="2023" name="Arcadia Sci">
        <title>De novo assembly of a long-read Amblyomma americanum tick genome.</title>
        <authorList>
            <person name="Chou S."/>
            <person name="Poskanzer K.E."/>
            <person name="Rollins M."/>
            <person name="Thuy-Boun P.S."/>
        </authorList>
    </citation>
    <scope>NUCLEOTIDE SEQUENCE [LARGE SCALE GENOMIC DNA]</scope>
    <source>
        <strain evidence="1">F_SG_1</strain>
        <tissue evidence="1">Salivary glands</tissue>
    </source>
</reference>
<evidence type="ECO:0000313" key="1">
    <source>
        <dbReference type="EMBL" id="KAK8787643.1"/>
    </source>
</evidence>
<evidence type="ECO:0000313" key="2">
    <source>
        <dbReference type="Proteomes" id="UP001321473"/>
    </source>
</evidence>